<proteinExistence type="inferred from homology"/>
<evidence type="ECO:0000256" key="1">
    <source>
        <dbReference type="ARBA" id="ARBA00010254"/>
    </source>
</evidence>
<dbReference type="EMBL" id="PEYE01000040">
    <property type="protein sequence ID" value="PIS38655.1"/>
    <property type="molecule type" value="Genomic_DNA"/>
</dbReference>
<comment type="function">
    <text evidence="6">One of the primary rRNA binding proteins, it binds specifically to the 5'-end of 16S ribosomal RNA.</text>
</comment>
<name>A0A2M6T0G0_9BACT</name>
<dbReference type="GO" id="GO:0003735">
    <property type="term" value="F:structural constituent of ribosome"/>
    <property type="evidence" value="ECO:0007669"/>
    <property type="project" value="InterPro"/>
</dbReference>
<evidence type="ECO:0000256" key="5">
    <source>
        <dbReference type="ARBA" id="ARBA00023274"/>
    </source>
</evidence>
<evidence type="ECO:0000313" key="8">
    <source>
        <dbReference type="Proteomes" id="UP000229390"/>
    </source>
</evidence>
<comment type="caution">
    <text evidence="7">The sequence shown here is derived from an EMBL/GenBank/DDBJ whole genome shotgun (WGS) entry which is preliminary data.</text>
</comment>
<keyword evidence="4 6" id="KW-0689">Ribosomal protein</keyword>
<keyword evidence="5 6" id="KW-0687">Ribonucleoprotein</keyword>
<dbReference type="GO" id="GO:0006412">
    <property type="term" value="P:translation"/>
    <property type="evidence" value="ECO:0007669"/>
    <property type="project" value="UniProtKB-UniRule"/>
</dbReference>
<dbReference type="Proteomes" id="UP000229390">
    <property type="component" value="Unassembled WGS sequence"/>
</dbReference>
<evidence type="ECO:0000256" key="2">
    <source>
        <dbReference type="ARBA" id="ARBA00022730"/>
    </source>
</evidence>
<accession>A0A2M6T0G0</accession>
<dbReference type="CDD" id="cd00364">
    <property type="entry name" value="Ribosomal_uS17"/>
    <property type="match status" value="1"/>
</dbReference>
<dbReference type="InterPro" id="IPR019984">
    <property type="entry name" value="Ribosomal_uS17_bact/chlr"/>
</dbReference>
<reference evidence="8" key="1">
    <citation type="submission" date="2017-09" db="EMBL/GenBank/DDBJ databases">
        <title>Depth-based differentiation of microbial function through sediment-hosted aquifers and enrichment of novel symbionts in the deep terrestrial subsurface.</title>
        <authorList>
            <person name="Probst A.J."/>
            <person name="Ladd B."/>
            <person name="Jarett J.K."/>
            <person name="Geller-Mcgrath D.E."/>
            <person name="Sieber C.M.K."/>
            <person name="Emerson J.B."/>
            <person name="Anantharaman K."/>
            <person name="Thomas B.C."/>
            <person name="Malmstrom R."/>
            <person name="Stieglmeier M."/>
            <person name="Klingl A."/>
            <person name="Woyke T."/>
            <person name="Ryan C.M."/>
            <person name="Banfield J.F."/>
        </authorList>
    </citation>
    <scope>NUCLEOTIDE SEQUENCE [LARGE SCALE GENOMIC DNA]</scope>
</reference>
<dbReference type="AlphaFoldDB" id="A0A2M6T0G0"/>
<comment type="subunit">
    <text evidence="6">Part of the 30S ribosomal subunit.</text>
</comment>
<dbReference type="GO" id="GO:0019843">
    <property type="term" value="F:rRNA binding"/>
    <property type="evidence" value="ECO:0007669"/>
    <property type="project" value="UniProtKB-UniRule"/>
</dbReference>
<dbReference type="PRINTS" id="PR00973">
    <property type="entry name" value="RIBOSOMALS17"/>
</dbReference>
<comment type="similarity">
    <text evidence="1 6">Belongs to the universal ribosomal protein uS17 family.</text>
</comment>
<keyword evidence="3 6" id="KW-0694">RNA-binding</keyword>
<dbReference type="PANTHER" id="PTHR10744:SF1">
    <property type="entry name" value="SMALL RIBOSOMAL SUBUNIT PROTEIN US17M"/>
    <property type="match status" value="1"/>
</dbReference>
<dbReference type="InterPro" id="IPR012340">
    <property type="entry name" value="NA-bd_OB-fold"/>
</dbReference>
<evidence type="ECO:0000256" key="3">
    <source>
        <dbReference type="ARBA" id="ARBA00022884"/>
    </source>
</evidence>
<dbReference type="PANTHER" id="PTHR10744">
    <property type="entry name" value="40S RIBOSOMAL PROTEIN S11 FAMILY MEMBER"/>
    <property type="match status" value="1"/>
</dbReference>
<gene>
    <name evidence="6" type="primary">rpsQ</name>
    <name evidence="7" type="ORF">COT34_02490</name>
</gene>
<dbReference type="Gene3D" id="2.40.50.140">
    <property type="entry name" value="Nucleic acid-binding proteins"/>
    <property type="match status" value="1"/>
</dbReference>
<dbReference type="InterPro" id="IPR000266">
    <property type="entry name" value="Ribosomal_uS17"/>
</dbReference>
<protein>
    <recommendedName>
        <fullName evidence="6">Small ribosomal subunit protein uS17</fullName>
    </recommendedName>
</protein>
<keyword evidence="2 6" id="KW-0699">rRNA-binding</keyword>
<dbReference type="HAMAP" id="MF_01345_B">
    <property type="entry name" value="Ribosomal_uS17_B"/>
    <property type="match status" value="1"/>
</dbReference>
<dbReference type="Pfam" id="PF00366">
    <property type="entry name" value="Ribosomal_S17"/>
    <property type="match status" value="1"/>
</dbReference>
<dbReference type="SUPFAM" id="SSF50249">
    <property type="entry name" value="Nucleic acid-binding proteins"/>
    <property type="match status" value="1"/>
</dbReference>
<dbReference type="GO" id="GO:0022627">
    <property type="term" value="C:cytosolic small ribosomal subunit"/>
    <property type="evidence" value="ECO:0007669"/>
    <property type="project" value="TreeGrafter"/>
</dbReference>
<dbReference type="NCBIfam" id="NF004123">
    <property type="entry name" value="PRK05610.1"/>
    <property type="match status" value="1"/>
</dbReference>
<evidence type="ECO:0000256" key="4">
    <source>
        <dbReference type="ARBA" id="ARBA00022980"/>
    </source>
</evidence>
<sequence length="87" mass="10310">MAKKKLIGIVVSAKCPKTLVVKVERIAEHKKYKKHYRVHKKYKVHCETGEYHPDDKVIVEECRPMSKDKHWRVIGFADKKDNKNLPR</sequence>
<evidence type="ECO:0000313" key="7">
    <source>
        <dbReference type="EMBL" id="PIS38655.1"/>
    </source>
</evidence>
<organism evidence="7 8">
    <name type="scientific">Candidatus Nealsonbacteria bacterium CG08_land_8_20_14_0_20_43_11</name>
    <dbReference type="NCBI Taxonomy" id="1974706"/>
    <lineage>
        <taxon>Bacteria</taxon>
        <taxon>Candidatus Nealsoniibacteriota</taxon>
    </lineage>
</organism>
<evidence type="ECO:0000256" key="6">
    <source>
        <dbReference type="HAMAP-Rule" id="MF_01345"/>
    </source>
</evidence>